<evidence type="ECO:0000256" key="5">
    <source>
        <dbReference type="ARBA" id="ARBA00022573"/>
    </source>
</evidence>
<dbReference type="HAMAP" id="MF_00024">
    <property type="entry name" value="CobD_CbiB"/>
    <property type="match status" value="1"/>
</dbReference>
<name>A0A1W7D298_9ACTN</name>
<dbReference type="KEGG" id="smao:CAG99_21405"/>
<evidence type="ECO:0000256" key="2">
    <source>
        <dbReference type="ARBA" id="ARBA00004953"/>
    </source>
</evidence>
<evidence type="ECO:0000256" key="9">
    <source>
        <dbReference type="HAMAP-Rule" id="MF_00024"/>
    </source>
</evidence>
<reference evidence="11 12" key="1">
    <citation type="submission" date="2017-05" db="EMBL/GenBank/DDBJ databases">
        <title>Complete genome sequence of Streptomyces sp. SCSIO 03032 revealed the diverse biosynthetic pathways for its bioactive secondary metabolites.</title>
        <authorList>
            <person name="Ma L."/>
            <person name="Zhu Y."/>
            <person name="Zhang W."/>
            <person name="Zhang G."/>
            <person name="Tian X."/>
            <person name="Zhang S."/>
            <person name="Zhang C."/>
        </authorList>
    </citation>
    <scope>NUCLEOTIDE SEQUENCE [LARGE SCALE GENOMIC DNA]</scope>
    <source>
        <strain evidence="11 12">SCSIO 03032</strain>
    </source>
</reference>
<dbReference type="NCBIfam" id="TIGR00380">
    <property type="entry name" value="cobal_cbiB"/>
    <property type="match status" value="1"/>
</dbReference>
<keyword evidence="12" id="KW-1185">Reference proteome</keyword>
<evidence type="ECO:0000313" key="11">
    <source>
        <dbReference type="EMBL" id="ARQ71049.1"/>
    </source>
</evidence>
<dbReference type="Proteomes" id="UP000194218">
    <property type="component" value="Chromosome"/>
</dbReference>
<dbReference type="OrthoDB" id="9811967at2"/>
<evidence type="ECO:0000256" key="4">
    <source>
        <dbReference type="ARBA" id="ARBA00022475"/>
    </source>
</evidence>
<evidence type="ECO:0000256" key="3">
    <source>
        <dbReference type="ARBA" id="ARBA00006263"/>
    </source>
</evidence>
<gene>
    <name evidence="9" type="primary">cobD</name>
    <name evidence="11" type="ORF">CAG99_21405</name>
</gene>
<dbReference type="AlphaFoldDB" id="A0A1W7D298"/>
<dbReference type="Pfam" id="PF03186">
    <property type="entry name" value="CobD_Cbib"/>
    <property type="match status" value="1"/>
</dbReference>
<dbReference type="PANTHER" id="PTHR34308:SF1">
    <property type="entry name" value="COBALAMIN BIOSYNTHESIS PROTEIN CBIB"/>
    <property type="match status" value="1"/>
</dbReference>
<organism evidence="11 12">
    <name type="scientific">Streptomyces marincola</name>
    <dbReference type="NCBI Taxonomy" id="2878388"/>
    <lineage>
        <taxon>Bacteria</taxon>
        <taxon>Bacillati</taxon>
        <taxon>Actinomycetota</taxon>
        <taxon>Actinomycetes</taxon>
        <taxon>Kitasatosporales</taxon>
        <taxon>Streptomycetaceae</taxon>
        <taxon>Streptomyces</taxon>
    </lineage>
</organism>
<comment type="similarity">
    <text evidence="3 9">Belongs to the CobD/CbiB family.</text>
</comment>
<comment type="subcellular location">
    <subcellularLocation>
        <location evidence="1 9">Cell membrane</location>
        <topology evidence="1 9">Multi-pass membrane protein</topology>
    </subcellularLocation>
</comment>
<comment type="function">
    <text evidence="9">Converts cobyric acid to cobinamide by the addition of aminopropanol on the F carboxylic group.</text>
</comment>
<keyword evidence="4 9" id="KW-1003">Cell membrane</keyword>
<dbReference type="GO" id="GO:0005886">
    <property type="term" value="C:plasma membrane"/>
    <property type="evidence" value="ECO:0007669"/>
    <property type="project" value="UniProtKB-SubCell"/>
</dbReference>
<dbReference type="EMBL" id="CP021121">
    <property type="protein sequence ID" value="ARQ71049.1"/>
    <property type="molecule type" value="Genomic_DNA"/>
</dbReference>
<evidence type="ECO:0000256" key="7">
    <source>
        <dbReference type="ARBA" id="ARBA00022989"/>
    </source>
</evidence>
<evidence type="ECO:0000256" key="1">
    <source>
        <dbReference type="ARBA" id="ARBA00004651"/>
    </source>
</evidence>
<dbReference type="RefSeq" id="WP_086160887.1">
    <property type="nucleotide sequence ID" value="NZ_CP021121.1"/>
</dbReference>
<feature type="compositionally biased region" description="Low complexity" evidence="10">
    <location>
        <begin position="335"/>
        <end position="348"/>
    </location>
</feature>
<keyword evidence="7 9" id="KW-1133">Transmembrane helix</keyword>
<dbReference type="InterPro" id="IPR004485">
    <property type="entry name" value="Cobalamin_biosynth_CobD/CbiB"/>
</dbReference>
<evidence type="ECO:0000313" key="12">
    <source>
        <dbReference type="Proteomes" id="UP000194218"/>
    </source>
</evidence>
<evidence type="ECO:0000256" key="10">
    <source>
        <dbReference type="SAM" id="MobiDB-lite"/>
    </source>
</evidence>
<keyword evidence="8 9" id="KW-0472">Membrane</keyword>
<accession>A0A1W7D298</accession>
<dbReference type="GO" id="GO:0009236">
    <property type="term" value="P:cobalamin biosynthetic process"/>
    <property type="evidence" value="ECO:0007669"/>
    <property type="project" value="UniProtKB-UniRule"/>
</dbReference>
<dbReference type="PANTHER" id="PTHR34308">
    <property type="entry name" value="COBALAMIN BIOSYNTHESIS PROTEIN CBIB"/>
    <property type="match status" value="1"/>
</dbReference>
<evidence type="ECO:0000256" key="6">
    <source>
        <dbReference type="ARBA" id="ARBA00022692"/>
    </source>
</evidence>
<proteinExistence type="inferred from homology"/>
<comment type="pathway">
    <text evidence="2 9">Cofactor biosynthesis; adenosylcobalamin biosynthesis.</text>
</comment>
<dbReference type="GO" id="GO:0015420">
    <property type="term" value="F:ABC-type vitamin B12 transporter activity"/>
    <property type="evidence" value="ECO:0007669"/>
    <property type="project" value="UniProtKB-UniRule"/>
</dbReference>
<dbReference type="NCBIfam" id="NF002276">
    <property type="entry name" value="PRK01209.1-4"/>
    <property type="match status" value="1"/>
</dbReference>
<keyword evidence="6 9" id="KW-0812">Transmembrane</keyword>
<sequence>MTPDPTAAPTSAQRPAVPPGAARAAGLLLGFAADRLLGDPRRRHPVAGFGAAASALERRVWADSRARGAAYVAVLVGGAALAGRAAARGAGRGPLAHAAVTAAATWVVLGGRSLEREALAVHAHLARGDLPAARQRLTHLVGRDTTGLDEGGIARAVVESVAENTSDAVVAPLVWGAFAGVPGLLGHRAANTLDAMVGHKNPRYERFGWASARLDDALNLPGSRLSGLLAAAAAGTPARARRALATWRADAAAHPSPNAGVVEAAFAGALGVRLGGTNRYGTRTEHRAVLGTGRQARAADIPRAVALARRVDAGAALLAAGAALAGARVAARAQVTARARAPRSPGGPRRTRRRRAG</sequence>
<dbReference type="GO" id="GO:0048472">
    <property type="term" value="F:threonine-phosphate decarboxylase activity"/>
    <property type="evidence" value="ECO:0007669"/>
    <property type="project" value="InterPro"/>
</dbReference>
<feature type="region of interest" description="Disordered" evidence="10">
    <location>
        <begin position="335"/>
        <end position="357"/>
    </location>
</feature>
<dbReference type="UniPathway" id="UPA00148"/>
<keyword evidence="5 9" id="KW-0169">Cobalamin biosynthesis</keyword>
<evidence type="ECO:0000256" key="8">
    <source>
        <dbReference type="ARBA" id="ARBA00023136"/>
    </source>
</evidence>
<protein>
    <recommendedName>
        <fullName evidence="9">Cobalamin biosynthesis protein CobD</fullName>
    </recommendedName>
</protein>